<reference evidence="2" key="3">
    <citation type="submission" date="2022-06" db="UniProtKB">
        <authorList>
            <consortium name="EnsemblPlants"/>
        </authorList>
    </citation>
    <scope>IDENTIFICATION</scope>
</reference>
<dbReference type="Proteomes" id="UP000015106">
    <property type="component" value="Chromosome 5"/>
</dbReference>
<feature type="region of interest" description="Disordered" evidence="1">
    <location>
        <begin position="48"/>
        <end position="105"/>
    </location>
</feature>
<evidence type="ECO:0000313" key="2">
    <source>
        <dbReference type="EnsemblPlants" id="TuG1812G0500002310.01.T01.cds463961"/>
    </source>
</evidence>
<dbReference type="Gramene" id="TuG1812G0500002310.01.T01">
    <property type="protein sequence ID" value="TuG1812G0500002310.01.T01.cds463961"/>
    <property type="gene ID" value="TuG1812G0500002310.01"/>
</dbReference>
<protein>
    <submittedName>
        <fullName evidence="2">Uncharacterized protein</fullName>
    </submittedName>
</protein>
<accession>A0A8R7QHK4</accession>
<organism evidence="2 3">
    <name type="scientific">Triticum urartu</name>
    <name type="common">Red wild einkorn</name>
    <name type="synonym">Crithodium urartu</name>
    <dbReference type="NCBI Taxonomy" id="4572"/>
    <lineage>
        <taxon>Eukaryota</taxon>
        <taxon>Viridiplantae</taxon>
        <taxon>Streptophyta</taxon>
        <taxon>Embryophyta</taxon>
        <taxon>Tracheophyta</taxon>
        <taxon>Spermatophyta</taxon>
        <taxon>Magnoliopsida</taxon>
        <taxon>Liliopsida</taxon>
        <taxon>Poales</taxon>
        <taxon>Poaceae</taxon>
        <taxon>BOP clade</taxon>
        <taxon>Pooideae</taxon>
        <taxon>Triticodae</taxon>
        <taxon>Triticeae</taxon>
        <taxon>Triticinae</taxon>
        <taxon>Triticum</taxon>
    </lineage>
</organism>
<sequence>MKCLLLATRSTNEQINGTGRNTCMCVYLCIDSTIVIRCRFLASCCARSPATPTGGPDLSGTTSRQGARGASCRCGPTARSWTPRSCRRGWRRRPSCPAGHCSPWS</sequence>
<keyword evidence="3" id="KW-1185">Reference proteome</keyword>
<dbReference type="AlphaFoldDB" id="A0A8R7QHK4"/>
<feature type="compositionally biased region" description="Basic residues" evidence="1">
    <location>
        <begin position="85"/>
        <end position="94"/>
    </location>
</feature>
<dbReference type="EnsemblPlants" id="TuG1812G0500002310.01.T01">
    <property type="protein sequence ID" value="TuG1812G0500002310.01.T01.cds463961"/>
    <property type="gene ID" value="TuG1812G0500002310.01"/>
</dbReference>
<proteinExistence type="predicted"/>
<evidence type="ECO:0000256" key="1">
    <source>
        <dbReference type="SAM" id="MobiDB-lite"/>
    </source>
</evidence>
<reference evidence="2" key="2">
    <citation type="submission" date="2018-03" db="EMBL/GenBank/DDBJ databases">
        <title>The Triticum urartu genome reveals the dynamic nature of wheat genome evolution.</title>
        <authorList>
            <person name="Ling H."/>
            <person name="Ma B."/>
            <person name="Shi X."/>
            <person name="Liu H."/>
            <person name="Dong L."/>
            <person name="Sun H."/>
            <person name="Cao Y."/>
            <person name="Gao Q."/>
            <person name="Zheng S."/>
            <person name="Li Y."/>
            <person name="Yu Y."/>
            <person name="Du H."/>
            <person name="Qi M."/>
            <person name="Li Y."/>
            <person name="Yu H."/>
            <person name="Cui Y."/>
            <person name="Wang N."/>
            <person name="Chen C."/>
            <person name="Wu H."/>
            <person name="Zhao Y."/>
            <person name="Zhang J."/>
            <person name="Li Y."/>
            <person name="Zhou W."/>
            <person name="Zhang B."/>
            <person name="Hu W."/>
            <person name="Eijk M."/>
            <person name="Tang J."/>
            <person name="Witsenboer H."/>
            <person name="Zhao S."/>
            <person name="Li Z."/>
            <person name="Zhang A."/>
            <person name="Wang D."/>
            <person name="Liang C."/>
        </authorList>
    </citation>
    <scope>NUCLEOTIDE SEQUENCE [LARGE SCALE GENOMIC DNA]</scope>
    <source>
        <strain evidence="2">cv. G1812</strain>
    </source>
</reference>
<name>A0A8R7QHK4_TRIUA</name>
<evidence type="ECO:0000313" key="3">
    <source>
        <dbReference type="Proteomes" id="UP000015106"/>
    </source>
</evidence>
<reference evidence="3" key="1">
    <citation type="journal article" date="2013" name="Nature">
        <title>Draft genome of the wheat A-genome progenitor Triticum urartu.</title>
        <authorList>
            <person name="Ling H.Q."/>
            <person name="Zhao S."/>
            <person name="Liu D."/>
            <person name="Wang J."/>
            <person name="Sun H."/>
            <person name="Zhang C."/>
            <person name="Fan H."/>
            <person name="Li D."/>
            <person name="Dong L."/>
            <person name="Tao Y."/>
            <person name="Gao C."/>
            <person name="Wu H."/>
            <person name="Li Y."/>
            <person name="Cui Y."/>
            <person name="Guo X."/>
            <person name="Zheng S."/>
            <person name="Wang B."/>
            <person name="Yu K."/>
            <person name="Liang Q."/>
            <person name="Yang W."/>
            <person name="Lou X."/>
            <person name="Chen J."/>
            <person name="Feng M."/>
            <person name="Jian J."/>
            <person name="Zhang X."/>
            <person name="Luo G."/>
            <person name="Jiang Y."/>
            <person name="Liu J."/>
            <person name="Wang Z."/>
            <person name="Sha Y."/>
            <person name="Zhang B."/>
            <person name="Wu H."/>
            <person name="Tang D."/>
            <person name="Shen Q."/>
            <person name="Xue P."/>
            <person name="Zou S."/>
            <person name="Wang X."/>
            <person name="Liu X."/>
            <person name="Wang F."/>
            <person name="Yang Y."/>
            <person name="An X."/>
            <person name="Dong Z."/>
            <person name="Zhang K."/>
            <person name="Zhang X."/>
            <person name="Luo M.C."/>
            <person name="Dvorak J."/>
            <person name="Tong Y."/>
            <person name="Wang J."/>
            <person name="Yang H."/>
            <person name="Li Z."/>
            <person name="Wang D."/>
            <person name="Zhang A."/>
            <person name="Wang J."/>
        </authorList>
    </citation>
    <scope>NUCLEOTIDE SEQUENCE</scope>
    <source>
        <strain evidence="3">cv. G1812</strain>
    </source>
</reference>